<dbReference type="Pfam" id="PF07690">
    <property type="entry name" value="MFS_1"/>
    <property type="match status" value="1"/>
</dbReference>
<gene>
    <name evidence="8" type="ORF">BSZ40_02950</name>
</gene>
<name>A0A1Q5PXV7_9ACTO</name>
<feature type="compositionally biased region" description="Low complexity" evidence="5">
    <location>
        <begin position="187"/>
        <end position="199"/>
    </location>
</feature>
<feature type="transmembrane region" description="Helical" evidence="6">
    <location>
        <begin position="322"/>
        <end position="341"/>
    </location>
</feature>
<feature type="transmembrane region" description="Helical" evidence="6">
    <location>
        <begin position="68"/>
        <end position="86"/>
    </location>
</feature>
<dbReference type="InterPro" id="IPR020846">
    <property type="entry name" value="MFS_dom"/>
</dbReference>
<dbReference type="Gene3D" id="1.20.1250.20">
    <property type="entry name" value="MFS general substrate transporter like domains"/>
    <property type="match status" value="2"/>
</dbReference>
<evidence type="ECO:0000313" key="9">
    <source>
        <dbReference type="Proteomes" id="UP000185612"/>
    </source>
</evidence>
<dbReference type="Proteomes" id="UP000185612">
    <property type="component" value="Unassembled WGS sequence"/>
</dbReference>
<sequence>MLLLGAVAVITIVALENLAVVTAMPTVARDLAAPTWYAVPLGVPIATQLMSTAIAGPWADRFGARSPLLVGSCLLPAGLALAGLAPNMPMLVVGRALQGLGGGLLIVPLYVLVGKLVAPARRSRFFAAFSAAWVVPSLVGPWVAGVIADSLGWRWIFLGITPLFAVAALAFLAFLSQLDLEEPPAQPTEAAAPGAATEPQLPPGLRPRAEESALFARLSARRVAPAALAAGIGAGALLVLSTMLKDAGPAALTVPAPVRLLIAGLALGAVGIGAVRFLPAGTWTMRPVLPALVAQRGLINAGFIATEAYIPLMLTENGWSSSQAGLLLTVGSAAWAVGAFLADRLAPGRQPQLLWQGAVVMTLGVAGVAFGGMQLAQTWLLVTGWFVAGVGVGLTYPTQAVTCLARVETAQHGKVSSALQMSEGVMNALALAGAGAAHTLLLHLGTPGQFVGVYTLCGLLTLTALVAGLRARP</sequence>
<organism evidence="8 9">
    <name type="scientific">Buchananella hordeovulneris</name>
    <dbReference type="NCBI Taxonomy" id="52770"/>
    <lineage>
        <taxon>Bacteria</taxon>
        <taxon>Bacillati</taxon>
        <taxon>Actinomycetota</taxon>
        <taxon>Actinomycetes</taxon>
        <taxon>Actinomycetales</taxon>
        <taxon>Actinomycetaceae</taxon>
        <taxon>Buchananella</taxon>
    </lineage>
</organism>
<keyword evidence="4 6" id="KW-0472">Membrane</keyword>
<evidence type="ECO:0000256" key="4">
    <source>
        <dbReference type="ARBA" id="ARBA00023136"/>
    </source>
</evidence>
<proteinExistence type="predicted"/>
<evidence type="ECO:0000313" key="8">
    <source>
        <dbReference type="EMBL" id="OKL52441.1"/>
    </source>
</evidence>
<evidence type="ECO:0000256" key="5">
    <source>
        <dbReference type="SAM" id="MobiDB-lite"/>
    </source>
</evidence>
<dbReference type="EMBL" id="MQVS01000002">
    <property type="protein sequence ID" value="OKL52441.1"/>
    <property type="molecule type" value="Genomic_DNA"/>
</dbReference>
<evidence type="ECO:0000256" key="6">
    <source>
        <dbReference type="SAM" id="Phobius"/>
    </source>
</evidence>
<dbReference type="AlphaFoldDB" id="A0A1Q5PXV7"/>
<dbReference type="InterPro" id="IPR036259">
    <property type="entry name" value="MFS_trans_sf"/>
</dbReference>
<dbReference type="InterPro" id="IPR011701">
    <property type="entry name" value="MFS"/>
</dbReference>
<feature type="transmembrane region" description="Helical" evidence="6">
    <location>
        <begin position="223"/>
        <end position="244"/>
    </location>
</feature>
<evidence type="ECO:0000256" key="2">
    <source>
        <dbReference type="ARBA" id="ARBA00022692"/>
    </source>
</evidence>
<dbReference type="SUPFAM" id="SSF103473">
    <property type="entry name" value="MFS general substrate transporter"/>
    <property type="match status" value="1"/>
</dbReference>
<feature type="transmembrane region" description="Helical" evidence="6">
    <location>
        <begin position="153"/>
        <end position="175"/>
    </location>
</feature>
<dbReference type="GO" id="GO:0005886">
    <property type="term" value="C:plasma membrane"/>
    <property type="evidence" value="ECO:0007669"/>
    <property type="project" value="UniProtKB-SubCell"/>
</dbReference>
<feature type="transmembrane region" description="Helical" evidence="6">
    <location>
        <begin position="353"/>
        <end position="373"/>
    </location>
</feature>
<feature type="transmembrane region" description="Helical" evidence="6">
    <location>
        <begin position="35"/>
        <end position="56"/>
    </location>
</feature>
<feature type="transmembrane region" description="Helical" evidence="6">
    <location>
        <begin position="125"/>
        <end position="147"/>
    </location>
</feature>
<feature type="transmembrane region" description="Helical" evidence="6">
    <location>
        <begin position="92"/>
        <end position="113"/>
    </location>
</feature>
<feature type="domain" description="Major facilitator superfamily (MFS) profile" evidence="7">
    <location>
        <begin position="2"/>
        <end position="473"/>
    </location>
</feature>
<evidence type="ECO:0000256" key="1">
    <source>
        <dbReference type="ARBA" id="ARBA00004651"/>
    </source>
</evidence>
<dbReference type="PANTHER" id="PTHR23501:SF154">
    <property type="entry name" value="MULTIDRUG-EFFLUX TRANSPORTER RV1634-RELATED"/>
    <property type="match status" value="1"/>
</dbReference>
<comment type="subcellular location">
    <subcellularLocation>
        <location evidence="1">Cell membrane</location>
        <topology evidence="1">Multi-pass membrane protein</topology>
    </subcellularLocation>
</comment>
<dbReference type="PROSITE" id="PS50850">
    <property type="entry name" value="MFS"/>
    <property type="match status" value="1"/>
</dbReference>
<reference evidence="9" key="1">
    <citation type="submission" date="2016-12" db="EMBL/GenBank/DDBJ databases">
        <authorList>
            <person name="Meng X."/>
        </authorList>
    </citation>
    <scope>NUCLEOTIDE SEQUENCE [LARGE SCALE GENOMIC DNA]</scope>
    <source>
        <strain evidence="9">DSM 20732</strain>
    </source>
</reference>
<feature type="transmembrane region" description="Helical" evidence="6">
    <location>
        <begin position="256"/>
        <end position="277"/>
    </location>
</feature>
<keyword evidence="2 6" id="KW-0812">Transmembrane</keyword>
<feature type="region of interest" description="Disordered" evidence="5">
    <location>
        <begin position="184"/>
        <end position="203"/>
    </location>
</feature>
<accession>A0A1Q5PXV7</accession>
<dbReference type="InParanoid" id="A0A1Q5PXV7"/>
<comment type="caution">
    <text evidence="8">The sequence shown here is derived from an EMBL/GenBank/DDBJ whole genome shotgun (WGS) entry which is preliminary data.</text>
</comment>
<dbReference type="GO" id="GO:0022857">
    <property type="term" value="F:transmembrane transporter activity"/>
    <property type="evidence" value="ECO:0007669"/>
    <property type="project" value="InterPro"/>
</dbReference>
<dbReference type="PANTHER" id="PTHR23501">
    <property type="entry name" value="MAJOR FACILITATOR SUPERFAMILY"/>
    <property type="match status" value="1"/>
</dbReference>
<keyword evidence="9" id="KW-1185">Reference proteome</keyword>
<evidence type="ECO:0000259" key="7">
    <source>
        <dbReference type="PROSITE" id="PS50850"/>
    </source>
</evidence>
<dbReference type="STRING" id="52770.BSZ40_02950"/>
<feature type="transmembrane region" description="Helical" evidence="6">
    <location>
        <begin position="289"/>
        <end position="310"/>
    </location>
</feature>
<protein>
    <recommendedName>
        <fullName evidence="7">Major facilitator superfamily (MFS) profile domain-containing protein</fullName>
    </recommendedName>
</protein>
<feature type="transmembrane region" description="Helical" evidence="6">
    <location>
        <begin position="379"/>
        <end position="404"/>
    </location>
</feature>
<feature type="transmembrane region" description="Helical" evidence="6">
    <location>
        <begin position="425"/>
        <end position="444"/>
    </location>
</feature>
<feature type="transmembrane region" description="Helical" evidence="6">
    <location>
        <begin position="450"/>
        <end position="469"/>
    </location>
</feature>
<evidence type="ECO:0000256" key="3">
    <source>
        <dbReference type="ARBA" id="ARBA00022989"/>
    </source>
</evidence>
<keyword evidence="3 6" id="KW-1133">Transmembrane helix</keyword>